<comment type="caution">
    <text evidence="7">The sequence shown here is derived from an EMBL/GenBank/DDBJ whole genome shotgun (WGS) entry which is preliminary data.</text>
</comment>
<proteinExistence type="inferred from homology"/>
<dbReference type="Gene3D" id="2.60.120.10">
    <property type="entry name" value="Jelly Rolls"/>
    <property type="match status" value="1"/>
</dbReference>
<dbReference type="InterPro" id="IPR010300">
    <property type="entry name" value="CDO_1"/>
</dbReference>
<dbReference type="InterPro" id="IPR014710">
    <property type="entry name" value="RmlC-like_jellyroll"/>
</dbReference>
<reference evidence="7 8" key="1">
    <citation type="submission" date="2019-03" db="EMBL/GenBank/DDBJ databases">
        <title>Genomic Encyclopedia of Type Strains, Phase IV (KMG-IV): sequencing the most valuable type-strain genomes for metagenomic binning, comparative biology and taxonomic classification.</title>
        <authorList>
            <person name="Goeker M."/>
        </authorList>
    </citation>
    <scope>NUCLEOTIDE SEQUENCE [LARGE SCALE GENOMIC DNA]</scope>
    <source>
        <strain evidence="7 8">DSM 45765</strain>
    </source>
</reference>
<evidence type="ECO:0000256" key="3">
    <source>
        <dbReference type="ARBA" id="ARBA00022964"/>
    </source>
</evidence>
<dbReference type="InterPro" id="IPR011051">
    <property type="entry name" value="RmlC_Cupin_sf"/>
</dbReference>
<protein>
    <submittedName>
        <fullName evidence="7">Cysteine dioxygenase type I</fullName>
    </submittedName>
</protein>
<feature type="binding site" evidence="6">
    <location>
        <position position="122"/>
    </location>
    <ligand>
        <name>Fe cation</name>
        <dbReference type="ChEBI" id="CHEBI:24875"/>
        <note>catalytic</note>
    </ligand>
</feature>
<dbReference type="RefSeq" id="WP_132877895.1">
    <property type="nucleotide sequence ID" value="NZ_SLXQ01000006.1"/>
</dbReference>
<dbReference type="GO" id="GO:0008198">
    <property type="term" value="F:ferrous iron binding"/>
    <property type="evidence" value="ECO:0007669"/>
    <property type="project" value="TreeGrafter"/>
</dbReference>
<keyword evidence="2 6" id="KW-0479">Metal-binding</keyword>
<dbReference type="Proteomes" id="UP000294911">
    <property type="component" value="Unassembled WGS sequence"/>
</dbReference>
<evidence type="ECO:0000313" key="8">
    <source>
        <dbReference type="Proteomes" id="UP000294911"/>
    </source>
</evidence>
<evidence type="ECO:0000256" key="4">
    <source>
        <dbReference type="ARBA" id="ARBA00023002"/>
    </source>
</evidence>
<dbReference type="AlphaFoldDB" id="A0A4V2STU2"/>
<dbReference type="OrthoDB" id="4217976at2"/>
<keyword evidence="5 6" id="KW-0408">Iron</keyword>
<keyword evidence="8" id="KW-1185">Reference proteome</keyword>
<dbReference type="EMBL" id="SLXQ01000006">
    <property type="protein sequence ID" value="TCP52046.1"/>
    <property type="molecule type" value="Genomic_DNA"/>
</dbReference>
<evidence type="ECO:0000256" key="6">
    <source>
        <dbReference type="PIRSR" id="PIRSR610300-51"/>
    </source>
</evidence>
<dbReference type="Pfam" id="PF05995">
    <property type="entry name" value="CDO_I"/>
    <property type="match status" value="1"/>
</dbReference>
<name>A0A4V2STU2_9PSEU</name>
<evidence type="ECO:0000256" key="1">
    <source>
        <dbReference type="ARBA" id="ARBA00006622"/>
    </source>
</evidence>
<keyword evidence="3 7" id="KW-0223">Dioxygenase</keyword>
<dbReference type="CDD" id="cd10548">
    <property type="entry name" value="cupin_CDO"/>
    <property type="match status" value="1"/>
</dbReference>
<feature type="binding site" evidence="6">
    <location>
        <position position="75"/>
    </location>
    <ligand>
        <name>Fe cation</name>
        <dbReference type="ChEBI" id="CHEBI:24875"/>
        <note>catalytic</note>
    </ligand>
</feature>
<gene>
    <name evidence="7" type="ORF">EV191_106210</name>
</gene>
<dbReference type="PANTHER" id="PTHR12918">
    <property type="entry name" value="CYSTEINE DIOXYGENASE"/>
    <property type="match status" value="1"/>
</dbReference>
<dbReference type="SUPFAM" id="SSF51182">
    <property type="entry name" value="RmlC-like cupins"/>
    <property type="match status" value="1"/>
</dbReference>
<sequence length="152" mass="16703">MFAVPPNTVALPAADTALRHPVRTALELAADRQRWAHLLRYDPERRYSALIERTATHEAWLLSWLPGQHTDLHEHGGATGAFTVVSGVLTERVFRAAAGGGSTESIELGVGQSRVFGLDYLHQVSNHGPDPAVSIHVYRPERPARFLPDRGL</sequence>
<dbReference type="GO" id="GO:0016702">
    <property type="term" value="F:oxidoreductase activity, acting on single donors with incorporation of molecular oxygen, incorporation of two atoms of oxygen"/>
    <property type="evidence" value="ECO:0007669"/>
    <property type="project" value="InterPro"/>
</dbReference>
<comment type="similarity">
    <text evidence="1">Belongs to the cysteine dioxygenase family.</text>
</comment>
<accession>A0A4V2STU2</accession>
<evidence type="ECO:0000256" key="2">
    <source>
        <dbReference type="ARBA" id="ARBA00022723"/>
    </source>
</evidence>
<dbReference type="PANTHER" id="PTHR12918:SF1">
    <property type="entry name" value="CYSTEINE DIOXYGENASE TYPE 1"/>
    <property type="match status" value="1"/>
</dbReference>
<feature type="binding site" evidence="6">
    <location>
        <position position="73"/>
    </location>
    <ligand>
        <name>Fe cation</name>
        <dbReference type="ChEBI" id="CHEBI:24875"/>
        <note>catalytic</note>
    </ligand>
</feature>
<keyword evidence="4" id="KW-0560">Oxidoreductase</keyword>
<evidence type="ECO:0000256" key="5">
    <source>
        <dbReference type="ARBA" id="ARBA00023004"/>
    </source>
</evidence>
<evidence type="ECO:0000313" key="7">
    <source>
        <dbReference type="EMBL" id="TCP52046.1"/>
    </source>
</evidence>
<organism evidence="7 8">
    <name type="scientific">Tamaricihabitans halophyticus</name>
    <dbReference type="NCBI Taxonomy" id="1262583"/>
    <lineage>
        <taxon>Bacteria</taxon>
        <taxon>Bacillati</taxon>
        <taxon>Actinomycetota</taxon>
        <taxon>Actinomycetes</taxon>
        <taxon>Pseudonocardiales</taxon>
        <taxon>Pseudonocardiaceae</taxon>
        <taxon>Tamaricihabitans</taxon>
    </lineage>
</organism>